<dbReference type="InterPro" id="IPR025217">
    <property type="entry name" value="DUF3944"/>
</dbReference>
<evidence type="ECO:0000259" key="1">
    <source>
        <dbReference type="Pfam" id="PF13099"/>
    </source>
</evidence>
<name>A0A1B7JTT3_9GAMM</name>
<evidence type="ECO:0000313" key="3">
    <source>
        <dbReference type="Proteomes" id="UP000078224"/>
    </source>
</evidence>
<gene>
    <name evidence="2" type="ORF">M998_2256</name>
</gene>
<dbReference type="Proteomes" id="UP000078224">
    <property type="component" value="Unassembled WGS sequence"/>
</dbReference>
<protein>
    <recommendedName>
        <fullName evidence="1">DUF3944 domain-containing protein</fullName>
    </recommendedName>
</protein>
<proteinExistence type="predicted"/>
<dbReference type="EMBL" id="LXEW01000032">
    <property type="protein sequence ID" value="OAT51319.1"/>
    <property type="molecule type" value="Genomic_DNA"/>
</dbReference>
<evidence type="ECO:0000313" key="2">
    <source>
        <dbReference type="EMBL" id="OAT51319.1"/>
    </source>
</evidence>
<keyword evidence="3" id="KW-1185">Reference proteome</keyword>
<reference evidence="2 3" key="1">
    <citation type="submission" date="2016-04" db="EMBL/GenBank/DDBJ databases">
        <title>ATOL: Assembling a taxonomically balanced genome-scale reconstruction of the evolutionary history of the Enterobacteriaceae.</title>
        <authorList>
            <person name="Plunkett G.III."/>
            <person name="Neeno-Eckwall E.C."/>
            <person name="Glasner J.D."/>
            <person name="Perna N.T."/>
        </authorList>
    </citation>
    <scope>NUCLEOTIDE SEQUENCE [LARGE SCALE GENOMIC DNA]</scope>
    <source>
        <strain evidence="2 3">ATCC 35613</strain>
    </source>
</reference>
<dbReference type="Pfam" id="PF13099">
    <property type="entry name" value="DUF3944"/>
    <property type="match status" value="1"/>
</dbReference>
<feature type="domain" description="DUF3944" evidence="1">
    <location>
        <begin position="15"/>
        <end position="50"/>
    </location>
</feature>
<accession>A0A1B7JTT3</accession>
<dbReference type="AlphaFoldDB" id="A0A1B7JTT3"/>
<sequence length="253" mass="27615">MSSFSNSRITLMTTYRLDTDLAFLRECSNEELDLLVSVLIHDSKDGQKRWTETLTSSPEYQLYHPEHQQYWMSIAAELQAFGANSLMSLVRGNKGVLYREILQDVCDHLDVNYPKVGNTETLELNLLLKVLEKSLNALTTEELQAFSRDMQLNLTNPTPQLILIAVQAAIRTSGIAALEVATLSAIGVINALGGVATLGTLFAAHRALSLIAGPLGLAVSSAWLVADLAGPAYRVTVPACIIVAYLRQKALSQ</sequence>
<comment type="caution">
    <text evidence="2">The sequence shown here is derived from an EMBL/GenBank/DDBJ whole genome shotgun (WGS) entry which is preliminary data.</text>
</comment>
<organism evidence="2 3">
    <name type="scientific">Providencia heimbachae ATCC 35613</name>
    <dbReference type="NCBI Taxonomy" id="1354272"/>
    <lineage>
        <taxon>Bacteria</taxon>
        <taxon>Pseudomonadati</taxon>
        <taxon>Pseudomonadota</taxon>
        <taxon>Gammaproteobacteria</taxon>
        <taxon>Enterobacterales</taxon>
        <taxon>Morganellaceae</taxon>
        <taxon>Providencia</taxon>
    </lineage>
</organism>
<dbReference type="PATRIC" id="fig|1354272.4.peg.2294"/>